<evidence type="ECO:0000313" key="1">
    <source>
        <dbReference type="EMBL" id="PSN58871.1"/>
    </source>
</evidence>
<sequence length="66" mass="7460">MPSPVKQFCARQLQYQQGPALRDIHSHRKGSIVPLLLGLSAQRCREEEDISWAAKTSQDSPRQDVT</sequence>
<name>A0A2T2N0B2_CORCC</name>
<organism evidence="1 2">
    <name type="scientific">Corynespora cassiicola Philippines</name>
    <dbReference type="NCBI Taxonomy" id="1448308"/>
    <lineage>
        <taxon>Eukaryota</taxon>
        <taxon>Fungi</taxon>
        <taxon>Dikarya</taxon>
        <taxon>Ascomycota</taxon>
        <taxon>Pezizomycotina</taxon>
        <taxon>Dothideomycetes</taxon>
        <taxon>Pleosporomycetidae</taxon>
        <taxon>Pleosporales</taxon>
        <taxon>Corynesporascaceae</taxon>
        <taxon>Corynespora</taxon>
    </lineage>
</organism>
<protein>
    <submittedName>
        <fullName evidence="1">Uncharacterized protein</fullName>
    </submittedName>
</protein>
<gene>
    <name evidence="1" type="ORF">BS50DRAFT_580400</name>
</gene>
<proteinExistence type="predicted"/>
<evidence type="ECO:0000313" key="2">
    <source>
        <dbReference type="Proteomes" id="UP000240883"/>
    </source>
</evidence>
<dbReference type="Proteomes" id="UP000240883">
    <property type="component" value="Unassembled WGS sequence"/>
</dbReference>
<dbReference type="AlphaFoldDB" id="A0A2T2N0B2"/>
<keyword evidence="2" id="KW-1185">Reference proteome</keyword>
<dbReference type="EMBL" id="KZ678184">
    <property type="protein sequence ID" value="PSN58871.1"/>
    <property type="molecule type" value="Genomic_DNA"/>
</dbReference>
<reference evidence="1 2" key="1">
    <citation type="journal article" date="2018" name="Front. Microbiol.">
        <title>Genome-Wide Analysis of Corynespora cassiicola Leaf Fall Disease Putative Effectors.</title>
        <authorList>
            <person name="Lopez D."/>
            <person name="Ribeiro S."/>
            <person name="Label P."/>
            <person name="Fumanal B."/>
            <person name="Venisse J.S."/>
            <person name="Kohler A."/>
            <person name="de Oliveira R.R."/>
            <person name="Labutti K."/>
            <person name="Lipzen A."/>
            <person name="Lail K."/>
            <person name="Bauer D."/>
            <person name="Ohm R.A."/>
            <person name="Barry K.W."/>
            <person name="Spatafora J."/>
            <person name="Grigoriev I.V."/>
            <person name="Martin F.M."/>
            <person name="Pujade-Renaud V."/>
        </authorList>
    </citation>
    <scope>NUCLEOTIDE SEQUENCE [LARGE SCALE GENOMIC DNA]</scope>
    <source>
        <strain evidence="1 2">Philippines</strain>
    </source>
</reference>
<accession>A0A2T2N0B2</accession>